<evidence type="ECO:0000313" key="2">
    <source>
        <dbReference type="Proteomes" id="UP001597111"/>
    </source>
</evidence>
<sequence>MRDDLTAALTGRREFVRTAGEHRPDGSYVVSRRGADSAGNAKQFRDFRTITALYDRLPGGFDASAVDGISIESEREYSIVFTLGGTVESVTPTA</sequence>
<keyword evidence="2" id="KW-1185">Reference proteome</keyword>
<name>A0ABD6B5F8_9EURY</name>
<accession>A0ABD6B5F8</accession>
<proteinExistence type="predicted"/>
<reference evidence="1 2" key="1">
    <citation type="journal article" date="2019" name="Int. J. Syst. Evol. Microbiol.">
        <title>The Global Catalogue of Microorganisms (GCM) 10K type strain sequencing project: providing services to taxonomists for standard genome sequencing and annotation.</title>
        <authorList>
            <consortium name="The Broad Institute Genomics Platform"/>
            <consortium name="The Broad Institute Genome Sequencing Center for Infectious Disease"/>
            <person name="Wu L."/>
            <person name="Ma J."/>
        </authorList>
    </citation>
    <scope>NUCLEOTIDE SEQUENCE [LARGE SCALE GENOMIC DNA]</scope>
    <source>
        <strain evidence="1 2">CGMCC 1.12285</strain>
    </source>
</reference>
<protein>
    <recommendedName>
        <fullName evidence="3">Halobacterial output domain-containing protein</fullName>
    </recommendedName>
</protein>
<organism evidence="1 2">
    <name type="scientific">Halolamina salina</name>
    <dbReference type="NCBI Taxonomy" id="1220023"/>
    <lineage>
        <taxon>Archaea</taxon>
        <taxon>Methanobacteriati</taxon>
        <taxon>Methanobacteriota</taxon>
        <taxon>Stenosarchaea group</taxon>
        <taxon>Halobacteria</taxon>
        <taxon>Halobacteriales</taxon>
        <taxon>Haloferacaceae</taxon>
    </lineage>
</organism>
<dbReference type="EMBL" id="JBHUDH010000053">
    <property type="protein sequence ID" value="MFD1525953.1"/>
    <property type="molecule type" value="Genomic_DNA"/>
</dbReference>
<evidence type="ECO:0000313" key="1">
    <source>
        <dbReference type="EMBL" id="MFD1525953.1"/>
    </source>
</evidence>
<dbReference type="InterPro" id="IPR055950">
    <property type="entry name" value="DUF7528"/>
</dbReference>
<dbReference type="Proteomes" id="UP001597111">
    <property type="component" value="Unassembled WGS sequence"/>
</dbReference>
<feature type="non-terminal residue" evidence="1">
    <location>
        <position position="94"/>
    </location>
</feature>
<dbReference type="Pfam" id="PF24372">
    <property type="entry name" value="DUF7528"/>
    <property type="match status" value="1"/>
</dbReference>
<dbReference type="AlphaFoldDB" id="A0ABD6B5F8"/>
<gene>
    <name evidence="1" type="ORF">ACFR9S_06490</name>
</gene>
<evidence type="ECO:0008006" key="3">
    <source>
        <dbReference type="Google" id="ProtNLM"/>
    </source>
</evidence>
<dbReference type="RefSeq" id="WP_379818299.1">
    <property type="nucleotide sequence ID" value="NZ_JBHUDH010000053.1"/>
</dbReference>
<comment type="caution">
    <text evidence="1">The sequence shown here is derived from an EMBL/GenBank/DDBJ whole genome shotgun (WGS) entry which is preliminary data.</text>
</comment>